<accession>A0AAX4IZ13</accession>
<evidence type="ECO:0000313" key="2">
    <source>
        <dbReference type="EMBL" id="WQF88459.1"/>
    </source>
</evidence>
<evidence type="ECO:0000256" key="1">
    <source>
        <dbReference type="SAM" id="MobiDB-lite"/>
    </source>
</evidence>
<dbReference type="GeneID" id="87949973"/>
<organism evidence="2 3">
    <name type="scientific">Colletotrichum destructivum</name>
    <dbReference type="NCBI Taxonomy" id="34406"/>
    <lineage>
        <taxon>Eukaryota</taxon>
        <taxon>Fungi</taxon>
        <taxon>Dikarya</taxon>
        <taxon>Ascomycota</taxon>
        <taxon>Pezizomycotina</taxon>
        <taxon>Sordariomycetes</taxon>
        <taxon>Hypocreomycetidae</taxon>
        <taxon>Glomerellales</taxon>
        <taxon>Glomerellaceae</taxon>
        <taxon>Colletotrichum</taxon>
        <taxon>Colletotrichum destructivum species complex</taxon>
    </lineage>
</organism>
<dbReference type="AlphaFoldDB" id="A0AAX4IZ13"/>
<dbReference type="RefSeq" id="XP_062785680.1">
    <property type="nucleotide sequence ID" value="XM_062929629.1"/>
</dbReference>
<evidence type="ECO:0000313" key="3">
    <source>
        <dbReference type="Proteomes" id="UP001322277"/>
    </source>
</evidence>
<dbReference type="Proteomes" id="UP001322277">
    <property type="component" value="Chromosome 9"/>
</dbReference>
<feature type="region of interest" description="Disordered" evidence="1">
    <location>
        <begin position="1"/>
        <end position="21"/>
    </location>
</feature>
<reference evidence="3" key="1">
    <citation type="journal article" date="2023" name="bioRxiv">
        <title>Complete genome of the Medicago anthracnose fungus, Colletotrichum destructivum, reveals a mini-chromosome-like region within a core chromosome.</title>
        <authorList>
            <person name="Lapalu N."/>
            <person name="Simon A."/>
            <person name="Lu A."/>
            <person name="Plaumann P.-L."/>
            <person name="Amselem J."/>
            <person name="Pigne S."/>
            <person name="Auger A."/>
            <person name="Koch C."/>
            <person name="Dallery J.-F."/>
            <person name="O'Connell R.J."/>
        </authorList>
    </citation>
    <scope>NUCLEOTIDE SEQUENCE [LARGE SCALE GENOMIC DNA]</scope>
    <source>
        <strain evidence="3">CBS 520.97</strain>
    </source>
</reference>
<dbReference type="KEGG" id="cdet:87949973"/>
<proteinExistence type="predicted"/>
<gene>
    <name evidence="2" type="ORF">CDEST_13473</name>
</gene>
<name>A0AAX4IZ13_9PEZI</name>
<sequence>MLALHASTLSPKPSRTGIAVGEDDDYSRFSIPVADKIIRFPRRWNCLFLTRCRKSVARRAAGLLLLRGIVFRPDSPSNTALQFALTPLMLGNGFIPVLACTMNQRVYTSHFKPP</sequence>
<dbReference type="EMBL" id="CP137313">
    <property type="protein sequence ID" value="WQF88459.1"/>
    <property type="molecule type" value="Genomic_DNA"/>
</dbReference>
<keyword evidence="3" id="KW-1185">Reference proteome</keyword>
<protein>
    <submittedName>
        <fullName evidence="2">Uncharacterized protein</fullName>
    </submittedName>
</protein>